<dbReference type="OrthoDB" id="9783944at2"/>
<dbReference type="PANTHER" id="PTHR31157">
    <property type="entry name" value="SCP DOMAIN-CONTAINING PROTEIN"/>
    <property type="match status" value="1"/>
</dbReference>
<proteinExistence type="predicted"/>
<dbReference type="InterPro" id="IPR035940">
    <property type="entry name" value="CAP_sf"/>
</dbReference>
<feature type="signal peptide" evidence="1">
    <location>
        <begin position="1"/>
        <end position="22"/>
    </location>
</feature>
<organism evidence="3 4">
    <name type="scientific">Candidatus Sulfuritelmatomonas gaucii</name>
    <dbReference type="NCBI Taxonomy" id="2043161"/>
    <lineage>
        <taxon>Bacteria</taxon>
        <taxon>Pseudomonadati</taxon>
        <taxon>Acidobacteriota</taxon>
        <taxon>Terriglobia</taxon>
        <taxon>Terriglobales</taxon>
        <taxon>Acidobacteriaceae</taxon>
        <taxon>Candidatus Sulfuritelmatomonas</taxon>
    </lineage>
</organism>
<evidence type="ECO:0000313" key="3">
    <source>
        <dbReference type="EMBL" id="SPE28374.1"/>
    </source>
</evidence>
<dbReference type="SUPFAM" id="SSF55797">
    <property type="entry name" value="PR-1-like"/>
    <property type="match status" value="1"/>
</dbReference>
<sequence>MRLFTQSIFLVFAVMPPAIVFAAQPQYYAASARDSGAPDQRGASEQIFALANQARTQAGVGRLQWDAALADAALAHCRRMAMEGPISHRYGGELDLTGRAAQAGAHFSVIEENLAVGPSADAIHEEWMQSPGHRTNLLSPDVDHAGIAVVVARGVLYAVADYSRAVEQLGASQVEARVAALIRVSGVAILRDSALARQACATDEGVPHPAGGPMPRFVMRWQSGDLDRLPQALVDKLASGNYRQAAVGSCAAQGLEGSFTAYRVAVLLY</sequence>
<dbReference type="PANTHER" id="PTHR31157:SF1">
    <property type="entry name" value="SCP DOMAIN-CONTAINING PROTEIN"/>
    <property type="match status" value="1"/>
</dbReference>
<evidence type="ECO:0000313" key="4">
    <source>
        <dbReference type="Proteomes" id="UP000239735"/>
    </source>
</evidence>
<evidence type="ECO:0000259" key="2">
    <source>
        <dbReference type="Pfam" id="PF00188"/>
    </source>
</evidence>
<dbReference type="AlphaFoldDB" id="A0A2N9LYR3"/>
<dbReference type="EMBL" id="OKRB01000125">
    <property type="protein sequence ID" value="SPE28374.1"/>
    <property type="molecule type" value="Genomic_DNA"/>
</dbReference>
<dbReference type="InterPro" id="IPR014044">
    <property type="entry name" value="CAP_dom"/>
</dbReference>
<name>A0A2N9LYR3_9BACT</name>
<accession>A0A2N9LYR3</accession>
<gene>
    <name evidence="3" type="ORF">SBA5_650012</name>
</gene>
<dbReference type="Gene3D" id="3.40.33.10">
    <property type="entry name" value="CAP"/>
    <property type="match status" value="1"/>
</dbReference>
<protein>
    <submittedName>
        <fullName evidence="3">SCP-like extracellular</fullName>
    </submittedName>
</protein>
<dbReference type="Pfam" id="PF00188">
    <property type="entry name" value="CAP"/>
    <property type="match status" value="1"/>
</dbReference>
<dbReference type="Proteomes" id="UP000239735">
    <property type="component" value="Unassembled WGS sequence"/>
</dbReference>
<feature type="domain" description="SCP" evidence="2">
    <location>
        <begin position="50"/>
        <end position="162"/>
    </location>
</feature>
<keyword evidence="1" id="KW-0732">Signal</keyword>
<feature type="chain" id="PRO_5014977381" evidence="1">
    <location>
        <begin position="23"/>
        <end position="269"/>
    </location>
</feature>
<dbReference type="CDD" id="cd05379">
    <property type="entry name" value="CAP_bacterial"/>
    <property type="match status" value="1"/>
</dbReference>
<evidence type="ECO:0000256" key="1">
    <source>
        <dbReference type="SAM" id="SignalP"/>
    </source>
</evidence>
<reference evidence="4" key="1">
    <citation type="submission" date="2018-02" db="EMBL/GenBank/DDBJ databases">
        <authorList>
            <person name="Hausmann B."/>
        </authorList>
    </citation>
    <scope>NUCLEOTIDE SEQUENCE [LARGE SCALE GENOMIC DNA]</scope>
    <source>
        <strain evidence="4">Peat soil MAG SbA5</strain>
    </source>
</reference>